<dbReference type="SUPFAM" id="SSF49899">
    <property type="entry name" value="Concanavalin A-like lectins/glucanases"/>
    <property type="match status" value="1"/>
</dbReference>
<accession>A0ABD1N8K1</accession>
<dbReference type="EMBL" id="JBGMDY010000002">
    <property type="protein sequence ID" value="KAL2344437.1"/>
    <property type="molecule type" value="Genomic_DNA"/>
</dbReference>
<dbReference type="Gene3D" id="2.60.120.200">
    <property type="match status" value="1"/>
</dbReference>
<sequence length="257" mass="28543">MALNDTKPVLMLLVPLLMLHRDFDTSFEFPNFSGPYANSLITLQGDAFESNGVIKLTKLQNDVITRNSAGRSTYGLPVRLWNAETGKVARFNTTFSFEILHGPVSTTGDGISFFLAPFQSPMPPGSDGGYLGLFSPHTALRNTDQNHIVAVEFDMHKNEWDPDEFPHIGIDVNSISSVTTVPWENDRFGLLTVFATVTYDPVSQILSVVVHEGPKISLMIDLRTVLPEWVRVGFSGSTGQLDEVHEIQFWTFSSSFD</sequence>
<dbReference type="PANTHER" id="PTHR32401">
    <property type="entry name" value="CONCANAVALIN A-LIKE LECTIN FAMILY PROTEIN"/>
    <property type="match status" value="1"/>
</dbReference>
<dbReference type="InterPro" id="IPR050258">
    <property type="entry name" value="Leguminous_Lectin"/>
</dbReference>
<dbReference type="InterPro" id="IPR001220">
    <property type="entry name" value="Legume_lectin_dom"/>
</dbReference>
<proteinExistence type="inferred from homology"/>
<dbReference type="Pfam" id="PF00139">
    <property type="entry name" value="Lectin_legB"/>
    <property type="match status" value="1"/>
</dbReference>
<evidence type="ECO:0000313" key="4">
    <source>
        <dbReference type="EMBL" id="KAL2344437.1"/>
    </source>
</evidence>
<dbReference type="Proteomes" id="UP001603857">
    <property type="component" value="Unassembled WGS sequence"/>
</dbReference>
<feature type="domain" description="Legume lectin" evidence="3">
    <location>
        <begin position="25"/>
        <end position="255"/>
    </location>
</feature>
<keyword evidence="2" id="KW-0430">Lectin</keyword>
<evidence type="ECO:0000256" key="2">
    <source>
        <dbReference type="ARBA" id="ARBA00022734"/>
    </source>
</evidence>
<protein>
    <recommendedName>
        <fullName evidence="3">Legume lectin domain-containing protein</fullName>
    </recommendedName>
</protein>
<dbReference type="CDD" id="cd06899">
    <property type="entry name" value="lectin_legume_LecRK_Arcelin_ConA"/>
    <property type="match status" value="1"/>
</dbReference>
<name>A0ABD1N8K1_9FABA</name>
<gene>
    <name evidence="4" type="ORF">Fmac_005722</name>
</gene>
<evidence type="ECO:0000256" key="1">
    <source>
        <dbReference type="ARBA" id="ARBA00007606"/>
    </source>
</evidence>
<reference evidence="4 5" key="1">
    <citation type="submission" date="2024-08" db="EMBL/GenBank/DDBJ databases">
        <title>Insights into the chromosomal genome structure of Flemingia macrophylla.</title>
        <authorList>
            <person name="Ding Y."/>
            <person name="Zhao Y."/>
            <person name="Bi W."/>
            <person name="Wu M."/>
            <person name="Zhao G."/>
            <person name="Gong Y."/>
            <person name="Li W."/>
            <person name="Zhang P."/>
        </authorList>
    </citation>
    <scope>NUCLEOTIDE SEQUENCE [LARGE SCALE GENOMIC DNA]</scope>
    <source>
        <strain evidence="4">DYQJB</strain>
        <tissue evidence="4">Leaf</tissue>
    </source>
</reference>
<evidence type="ECO:0000259" key="3">
    <source>
        <dbReference type="Pfam" id="PF00139"/>
    </source>
</evidence>
<dbReference type="AlphaFoldDB" id="A0ABD1N8K1"/>
<comment type="similarity">
    <text evidence="1">Belongs to the leguminous lectin family.</text>
</comment>
<keyword evidence="5" id="KW-1185">Reference proteome</keyword>
<organism evidence="4 5">
    <name type="scientific">Flemingia macrophylla</name>
    <dbReference type="NCBI Taxonomy" id="520843"/>
    <lineage>
        <taxon>Eukaryota</taxon>
        <taxon>Viridiplantae</taxon>
        <taxon>Streptophyta</taxon>
        <taxon>Embryophyta</taxon>
        <taxon>Tracheophyta</taxon>
        <taxon>Spermatophyta</taxon>
        <taxon>Magnoliopsida</taxon>
        <taxon>eudicotyledons</taxon>
        <taxon>Gunneridae</taxon>
        <taxon>Pentapetalae</taxon>
        <taxon>rosids</taxon>
        <taxon>fabids</taxon>
        <taxon>Fabales</taxon>
        <taxon>Fabaceae</taxon>
        <taxon>Papilionoideae</taxon>
        <taxon>50 kb inversion clade</taxon>
        <taxon>NPAAA clade</taxon>
        <taxon>indigoferoid/millettioid clade</taxon>
        <taxon>Phaseoleae</taxon>
        <taxon>Flemingia</taxon>
    </lineage>
</organism>
<dbReference type="InterPro" id="IPR013320">
    <property type="entry name" value="ConA-like_dom_sf"/>
</dbReference>
<dbReference type="InterPro" id="IPR000985">
    <property type="entry name" value="Lectin_LegA_CS"/>
</dbReference>
<dbReference type="PIRSF" id="PIRSF002690">
    <property type="entry name" value="L-type_lectin_plant"/>
    <property type="match status" value="1"/>
</dbReference>
<comment type="caution">
    <text evidence="4">The sequence shown here is derived from an EMBL/GenBank/DDBJ whole genome shotgun (WGS) entry which is preliminary data.</text>
</comment>
<dbReference type="PROSITE" id="PS00308">
    <property type="entry name" value="LECTIN_LEGUME_ALPHA"/>
    <property type="match status" value="1"/>
</dbReference>
<dbReference type="GO" id="GO:0030246">
    <property type="term" value="F:carbohydrate binding"/>
    <property type="evidence" value="ECO:0007669"/>
    <property type="project" value="UniProtKB-KW"/>
</dbReference>
<dbReference type="PANTHER" id="PTHR32401:SF22">
    <property type="entry name" value="LEGUME LECTIN DOMAIN-CONTAINING PROTEIN"/>
    <property type="match status" value="1"/>
</dbReference>
<dbReference type="InterPro" id="IPR016363">
    <property type="entry name" value="L-lectin"/>
</dbReference>
<evidence type="ECO:0000313" key="5">
    <source>
        <dbReference type="Proteomes" id="UP001603857"/>
    </source>
</evidence>